<dbReference type="EMBL" id="CAJVAX010000019">
    <property type="protein sequence ID" value="CAG7651205.1"/>
    <property type="molecule type" value="Genomic_DNA"/>
</dbReference>
<evidence type="ECO:0000256" key="1">
    <source>
        <dbReference type="SAM" id="MobiDB-lite"/>
    </source>
</evidence>
<dbReference type="Proteomes" id="UP001153328">
    <property type="component" value="Unassembled WGS sequence"/>
</dbReference>
<feature type="region of interest" description="Disordered" evidence="1">
    <location>
        <begin position="79"/>
        <end position="211"/>
    </location>
</feature>
<dbReference type="AlphaFoldDB" id="A0A9W4H516"/>
<protein>
    <submittedName>
        <fullName evidence="2">Uncharacterized protein</fullName>
    </submittedName>
</protein>
<feature type="region of interest" description="Disordered" evidence="1">
    <location>
        <begin position="1"/>
        <end position="44"/>
    </location>
</feature>
<keyword evidence="3" id="KW-1185">Reference proteome</keyword>
<proteinExistence type="predicted"/>
<feature type="compositionally biased region" description="Polar residues" evidence="1">
    <location>
        <begin position="153"/>
        <end position="174"/>
    </location>
</feature>
<feature type="compositionally biased region" description="Pro residues" evidence="1">
    <location>
        <begin position="137"/>
        <end position="148"/>
    </location>
</feature>
<gene>
    <name evidence="2" type="ORF">SBRY_50555</name>
</gene>
<evidence type="ECO:0000313" key="2">
    <source>
        <dbReference type="EMBL" id="CAG7651205.1"/>
    </source>
</evidence>
<comment type="caution">
    <text evidence="2">The sequence shown here is derived from an EMBL/GenBank/DDBJ whole genome shotgun (WGS) entry which is preliminary data.</text>
</comment>
<feature type="compositionally biased region" description="Basic and acidic residues" evidence="1">
    <location>
        <begin position="22"/>
        <end position="31"/>
    </location>
</feature>
<accession>A0A9W4H516</accession>
<sequence length="211" mass="22378">MGPAPSQADSPLGLDGPAGRPAGDRGHRDPVAGRPSAQWRDPEAGLAVVVGHRRHRGPGRLSLAGVPAALRHRAHLSPVQADAGLDLPEGSYPRGGRPLDLADHHRFHPAPARPPTGGRPPPAVGETEPARQAHSRPCPPSFSAPPPDGHLSRPSTETLPPRTGTATGPQEHPTNPTPRRAHHRQIKHETEEVNDPATTPHRLKIKLEVVP</sequence>
<evidence type="ECO:0000313" key="3">
    <source>
        <dbReference type="Proteomes" id="UP001153328"/>
    </source>
</evidence>
<reference evidence="2" key="1">
    <citation type="submission" date="2021-06" db="EMBL/GenBank/DDBJ databases">
        <authorList>
            <person name="Arsene-Ploetze F."/>
        </authorList>
    </citation>
    <scope>NUCLEOTIDE SEQUENCE</scope>
    <source>
        <strain evidence="2">SBRY1</strain>
    </source>
</reference>
<organism evidence="2 3">
    <name type="scientific">Actinacidiphila bryophytorum</name>
    <dbReference type="NCBI Taxonomy" id="1436133"/>
    <lineage>
        <taxon>Bacteria</taxon>
        <taxon>Bacillati</taxon>
        <taxon>Actinomycetota</taxon>
        <taxon>Actinomycetes</taxon>
        <taxon>Kitasatosporales</taxon>
        <taxon>Streptomycetaceae</taxon>
        <taxon>Actinacidiphila</taxon>
    </lineage>
</organism>
<name>A0A9W4H516_9ACTN</name>
<feature type="compositionally biased region" description="Pro residues" evidence="1">
    <location>
        <begin position="111"/>
        <end position="123"/>
    </location>
</feature>